<dbReference type="STRING" id="1592317.DPF_0095"/>
<dbReference type="Pfam" id="PF02625">
    <property type="entry name" value="XdhC_CoxI"/>
    <property type="match status" value="1"/>
</dbReference>
<keyword evidence="4" id="KW-1185">Reference proteome</keyword>
<accession>A0A194AB67</accession>
<gene>
    <name evidence="3" type="ORF">DPF_0095</name>
</gene>
<dbReference type="InterPro" id="IPR003777">
    <property type="entry name" value="XdhC_CoxI"/>
</dbReference>
<dbReference type="Proteomes" id="UP000095200">
    <property type="component" value="Unassembled WGS sequence"/>
</dbReference>
<evidence type="ECO:0000313" key="3">
    <source>
        <dbReference type="EMBL" id="GAU07417.1"/>
    </source>
</evidence>
<feature type="domain" description="XdhC- CoxI" evidence="1">
    <location>
        <begin position="12"/>
        <end position="73"/>
    </location>
</feature>
<dbReference type="AlphaFoldDB" id="A0A194AB67"/>
<dbReference type="InterPro" id="IPR052698">
    <property type="entry name" value="MoCofactor_Util/Proc"/>
</dbReference>
<evidence type="ECO:0000313" key="4">
    <source>
        <dbReference type="Proteomes" id="UP000095200"/>
    </source>
</evidence>
<evidence type="ECO:0008006" key="5">
    <source>
        <dbReference type="Google" id="ProtNLM"/>
    </source>
</evidence>
<dbReference type="Pfam" id="PF13478">
    <property type="entry name" value="XdhC_C"/>
    <property type="match status" value="1"/>
</dbReference>
<evidence type="ECO:0000259" key="1">
    <source>
        <dbReference type="Pfam" id="PF02625"/>
    </source>
</evidence>
<dbReference type="RefSeq" id="WP_069856866.1">
    <property type="nucleotide sequence ID" value="NZ_BDFE01000004.1"/>
</dbReference>
<dbReference type="EMBL" id="BDFE01000004">
    <property type="protein sequence ID" value="GAU07417.1"/>
    <property type="molecule type" value="Genomic_DNA"/>
</dbReference>
<name>A0A194AB67_9BACT</name>
<reference evidence="4" key="1">
    <citation type="submission" date="2016-06" db="EMBL/GenBank/DDBJ databases">
        <title>Draft genome sequence of Desulfoplanes formicivorans strain Pf12B.</title>
        <authorList>
            <person name="Watanabe M."/>
            <person name="Kojima H."/>
            <person name="Fukui M."/>
        </authorList>
    </citation>
    <scope>NUCLEOTIDE SEQUENCE [LARGE SCALE GENOMIC DNA]</scope>
    <source>
        <strain evidence="4">Pf12B</strain>
    </source>
</reference>
<sequence>MQHFFQQIEERLAKGEPVGLAIIVHQKGSTPRDAGTMMAVFADGAIAGTIGGGFAEAEVMEAARELMKQGTLRRVSRHFAMTDPRSASSMGMVCGGQVEILVNLLKPGDRALFSRVVEHIDHEKSCFLAFPLGEEEYHQDQVVLVDAEHGLVDMDRTMLQSRAGTFPRPMTFSEHGRTWFVCPVMGPPKVYFFGAGHVSRATVEIAALAGFAPIVVDDRTSLATAEFFPRATSIHCPSSFYDCVSSFSLTRRDLVVIASRVPQLDKVLLEQVLATSAGFVGMLGSVRKREAIFADLLDKGLTQKDLDRVHCPLGVSIGARTPQEIGVSIVAQLIQARRAGL</sequence>
<dbReference type="PANTHER" id="PTHR30388">
    <property type="entry name" value="ALDEHYDE OXIDOREDUCTASE MOLYBDENUM COFACTOR ASSEMBLY PROTEIN"/>
    <property type="match status" value="1"/>
</dbReference>
<evidence type="ECO:0000259" key="2">
    <source>
        <dbReference type="Pfam" id="PF13478"/>
    </source>
</evidence>
<proteinExistence type="predicted"/>
<dbReference type="Gene3D" id="3.40.50.720">
    <property type="entry name" value="NAD(P)-binding Rossmann-like Domain"/>
    <property type="match status" value="1"/>
</dbReference>
<organism evidence="3 4">
    <name type="scientific">Desulfoplanes formicivorans</name>
    <dbReference type="NCBI Taxonomy" id="1592317"/>
    <lineage>
        <taxon>Bacteria</taxon>
        <taxon>Pseudomonadati</taxon>
        <taxon>Thermodesulfobacteriota</taxon>
        <taxon>Desulfovibrionia</taxon>
        <taxon>Desulfovibrionales</taxon>
        <taxon>Desulfoplanaceae</taxon>
        <taxon>Desulfoplanes</taxon>
    </lineage>
</organism>
<protein>
    <recommendedName>
        <fullName evidence="5">Dehydrogenase</fullName>
    </recommendedName>
</protein>
<dbReference type="PANTHER" id="PTHR30388:SF6">
    <property type="entry name" value="XANTHINE DEHYDROGENASE SUBUNIT A-RELATED"/>
    <property type="match status" value="1"/>
</dbReference>
<dbReference type="InterPro" id="IPR027051">
    <property type="entry name" value="XdhC_Rossmann_dom"/>
</dbReference>
<dbReference type="OrthoDB" id="9815497at2"/>
<comment type="caution">
    <text evidence="3">The sequence shown here is derived from an EMBL/GenBank/DDBJ whole genome shotgun (WGS) entry which is preliminary data.</text>
</comment>
<feature type="domain" description="XdhC Rossmann" evidence="2">
    <location>
        <begin position="191"/>
        <end position="333"/>
    </location>
</feature>